<gene>
    <name evidence="2" type="ORF">EOD42_23860</name>
</gene>
<keyword evidence="1" id="KW-0472">Membrane</keyword>
<evidence type="ECO:0000256" key="1">
    <source>
        <dbReference type="SAM" id="Phobius"/>
    </source>
</evidence>
<evidence type="ECO:0000313" key="3">
    <source>
        <dbReference type="Proteomes" id="UP000282957"/>
    </source>
</evidence>
<dbReference type="AlphaFoldDB" id="A0A437LXF7"/>
<feature type="transmembrane region" description="Helical" evidence="1">
    <location>
        <begin position="62"/>
        <end position="79"/>
    </location>
</feature>
<comment type="caution">
    <text evidence="2">The sequence shown here is derived from an EMBL/GenBank/DDBJ whole genome shotgun (WGS) entry which is preliminary data.</text>
</comment>
<proteinExistence type="predicted"/>
<evidence type="ECO:0008006" key="4">
    <source>
        <dbReference type="Google" id="ProtNLM"/>
    </source>
</evidence>
<evidence type="ECO:0000313" key="2">
    <source>
        <dbReference type="EMBL" id="RVT90070.1"/>
    </source>
</evidence>
<organism evidence="2 3">
    <name type="scientific">Rhodovarius crocodyli</name>
    <dbReference type="NCBI Taxonomy" id="1979269"/>
    <lineage>
        <taxon>Bacteria</taxon>
        <taxon>Pseudomonadati</taxon>
        <taxon>Pseudomonadota</taxon>
        <taxon>Alphaproteobacteria</taxon>
        <taxon>Acetobacterales</taxon>
        <taxon>Roseomonadaceae</taxon>
        <taxon>Rhodovarius</taxon>
    </lineage>
</organism>
<dbReference type="RefSeq" id="WP_127790114.1">
    <property type="nucleotide sequence ID" value="NZ_SACL01000014.1"/>
</dbReference>
<keyword evidence="1" id="KW-1133">Transmembrane helix</keyword>
<keyword evidence="3" id="KW-1185">Reference proteome</keyword>
<name>A0A437LXF7_9PROT</name>
<dbReference type="Proteomes" id="UP000282957">
    <property type="component" value="Unassembled WGS sequence"/>
</dbReference>
<feature type="transmembrane region" description="Helical" evidence="1">
    <location>
        <begin position="86"/>
        <end position="109"/>
    </location>
</feature>
<accession>A0A437LXF7</accession>
<dbReference type="OrthoDB" id="9791120at2"/>
<dbReference type="EMBL" id="SACL01000014">
    <property type="protein sequence ID" value="RVT90070.1"/>
    <property type="molecule type" value="Genomic_DNA"/>
</dbReference>
<reference evidence="2 3" key="1">
    <citation type="submission" date="2019-01" db="EMBL/GenBank/DDBJ databases">
        <authorList>
            <person name="Chen W.-M."/>
        </authorList>
    </citation>
    <scope>NUCLEOTIDE SEQUENCE [LARGE SCALE GENOMIC DNA]</scope>
    <source>
        <strain evidence="2 3">CCP-6</strain>
    </source>
</reference>
<keyword evidence="1" id="KW-0812">Transmembrane</keyword>
<feature type="transmembrane region" description="Helical" evidence="1">
    <location>
        <begin position="115"/>
        <end position="135"/>
    </location>
</feature>
<sequence>MHPTLPFGHPRLARAVSWLAAGWIAWEFFYYEQFKLNGAEGSVQGVFQPLADWLFLPAHEAAIRWTVALLEIAAATLVLNQPSRLFGAFMTMGLMGGAIFLHTLGPIGIDPYGDGAVLFKEACFTFLVAGFLVWLHRREIPALLPARLVRA</sequence>
<protein>
    <recommendedName>
        <fullName evidence="4">DoxX family protein</fullName>
    </recommendedName>
</protein>